<evidence type="ECO:0000313" key="4">
    <source>
        <dbReference type="WBParaSite" id="HNAJ_0000454901-mRNA-1"/>
    </source>
</evidence>
<evidence type="ECO:0000313" key="3">
    <source>
        <dbReference type="Proteomes" id="UP000278807"/>
    </source>
</evidence>
<keyword evidence="1" id="KW-0812">Transmembrane</keyword>
<protein>
    <submittedName>
        <fullName evidence="2 4">Uncharacterized protein</fullName>
    </submittedName>
</protein>
<name>A0A0R3TBW0_RODNA</name>
<dbReference type="AlphaFoldDB" id="A0A0R3TBW0"/>
<dbReference type="EMBL" id="UZAE01003288">
    <property type="protein sequence ID" value="VDO00406.1"/>
    <property type="molecule type" value="Genomic_DNA"/>
</dbReference>
<evidence type="ECO:0000256" key="1">
    <source>
        <dbReference type="SAM" id="Phobius"/>
    </source>
</evidence>
<reference evidence="4" key="1">
    <citation type="submission" date="2017-02" db="UniProtKB">
        <authorList>
            <consortium name="WormBaseParasite"/>
        </authorList>
    </citation>
    <scope>IDENTIFICATION</scope>
</reference>
<proteinExistence type="predicted"/>
<keyword evidence="3" id="KW-1185">Reference proteome</keyword>
<dbReference type="Proteomes" id="UP000278807">
    <property type="component" value="Unassembled WGS sequence"/>
</dbReference>
<gene>
    <name evidence="2" type="ORF">HNAJ_LOCUS4546</name>
</gene>
<reference evidence="2 3" key="2">
    <citation type="submission" date="2018-11" db="EMBL/GenBank/DDBJ databases">
        <authorList>
            <consortium name="Pathogen Informatics"/>
        </authorList>
    </citation>
    <scope>NUCLEOTIDE SEQUENCE [LARGE SCALE GENOMIC DNA]</scope>
</reference>
<sequence length="129" mass="14865">MRESLSLRHKNGAVILLFLHIVFLMDTSVEWMHLPLRSWRRDELICSSIQVMNIRELPAVDEVFTPSPVNQIRKAPSPNNFISVRLNTKFERRLTLESSLLAPDTPPQSPGSIEFGNFRTPARLRDRLS</sequence>
<keyword evidence="1" id="KW-0472">Membrane</keyword>
<evidence type="ECO:0000313" key="2">
    <source>
        <dbReference type="EMBL" id="VDO00406.1"/>
    </source>
</evidence>
<dbReference type="WBParaSite" id="HNAJ_0000454901-mRNA-1">
    <property type="protein sequence ID" value="HNAJ_0000454901-mRNA-1"/>
    <property type="gene ID" value="HNAJ_0000454901"/>
</dbReference>
<accession>A0A0R3TBW0</accession>
<dbReference type="STRING" id="102285.A0A0R3TBW0"/>
<keyword evidence="1" id="KW-1133">Transmembrane helix</keyword>
<organism evidence="4">
    <name type="scientific">Rodentolepis nana</name>
    <name type="common">Dwarf tapeworm</name>
    <name type="synonym">Hymenolepis nana</name>
    <dbReference type="NCBI Taxonomy" id="102285"/>
    <lineage>
        <taxon>Eukaryota</taxon>
        <taxon>Metazoa</taxon>
        <taxon>Spiralia</taxon>
        <taxon>Lophotrochozoa</taxon>
        <taxon>Platyhelminthes</taxon>
        <taxon>Cestoda</taxon>
        <taxon>Eucestoda</taxon>
        <taxon>Cyclophyllidea</taxon>
        <taxon>Hymenolepididae</taxon>
        <taxon>Rodentolepis</taxon>
    </lineage>
</organism>
<feature type="transmembrane region" description="Helical" evidence="1">
    <location>
        <begin position="12"/>
        <end position="32"/>
    </location>
</feature>